<dbReference type="AlphaFoldDB" id="A0A3P7IEE3"/>
<dbReference type="EMBL" id="UYYB01002474">
    <property type="protein sequence ID" value="VDM66283.1"/>
    <property type="molecule type" value="Genomic_DNA"/>
</dbReference>
<keyword evidence="2" id="KW-1185">Reference proteome</keyword>
<dbReference type="Proteomes" id="UP000270094">
    <property type="component" value="Unassembled WGS sequence"/>
</dbReference>
<evidence type="ECO:0000313" key="2">
    <source>
        <dbReference type="Proteomes" id="UP000270094"/>
    </source>
</evidence>
<organism evidence="1 2">
    <name type="scientific">Strongylus vulgaris</name>
    <name type="common">Blood worm</name>
    <dbReference type="NCBI Taxonomy" id="40348"/>
    <lineage>
        <taxon>Eukaryota</taxon>
        <taxon>Metazoa</taxon>
        <taxon>Ecdysozoa</taxon>
        <taxon>Nematoda</taxon>
        <taxon>Chromadorea</taxon>
        <taxon>Rhabditida</taxon>
        <taxon>Rhabditina</taxon>
        <taxon>Rhabditomorpha</taxon>
        <taxon>Strongyloidea</taxon>
        <taxon>Strongylidae</taxon>
        <taxon>Strongylus</taxon>
    </lineage>
</organism>
<proteinExistence type="predicted"/>
<gene>
    <name evidence="1" type="ORF">SVUK_LOCUS1281</name>
</gene>
<evidence type="ECO:0000313" key="1">
    <source>
        <dbReference type="EMBL" id="VDM66283.1"/>
    </source>
</evidence>
<name>A0A3P7IEE3_STRVU</name>
<reference evidence="1 2" key="1">
    <citation type="submission" date="2018-11" db="EMBL/GenBank/DDBJ databases">
        <authorList>
            <consortium name="Pathogen Informatics"/>
        </authorList>
    </citation>
    <scope>NUCLEOTIDE SEQUENCE [LARGE SCALE GENOMIC DNA]</scope>
</reference>
<accession>A0A3P7IEE3</accession>
<protein>
    <submittedName>
        <fullName evidence="1">Uncharacterized protein</fullName>
    </submittedName>
</protein>
<sequence>MASTVTVDMCNLPKLRSTHILPAKPLNILKVATIPAKLHSGLSRHIHNSREIKLVHLDQTQIQRLVINTGRKINMDIVSNTMLLHSILRASLDTLARPKLVAYLPKIQKKITNGFAQKSHF</sequence>